<proteinExistence type="predicted"/>
<dbReference type="EMBL" id="JAGQDG010000004">
    <property type="protein sequence ID" value="MBQ0936077.1"/>
    <property type="molecule type" value="Genomic_DNA"/>
</dbReference>
<dbReference type="Gene3D" id="1.10.720.30">
    <property type="entry name" value="SAP domain"/>
    <property type="match status" value="1"/>
</dbReference>
<dbReference type="RefSeq" id="WP_210809385.1">
    <property type="nucleotide sequence ID" value="NZ_JAGQDG010000004.1"/>
</dbReference>
<evidence type="ECO:0000313" key="1">
    <source>
        <dbReference type="EMBL" id="MBQ0936077.1"/>
    </source>
</evidence>
<comment type="caution">
    <text evidence="1">The sequence shown here is derived from an EMBL/GenBank/DDBJ whole genome shotgun (WGS) entry which is preliminary data.</text>
</comment>
<sequence>MSDAPTPAQPRNPLHGVTLEAIVTALAGHYGWAELGQRIPIRCFQSEPSVGSSLKFLRKTPWAREKVEGLYLFMLRDQKRQQPKG</sequence>
<accession>A0ABS5DY46</accession>
<evidence type="ECO:0000313" key="2">
    <source>
        <dbReference type="Proteomes" id="UP000672097"/>
    </source>
</evidence>
<name>A0ABS5DY46_9BURK</name>
<dbReference type="InterPro" id="IPR018668">
    <property type="entry name" value="DNA-binding_VF530-like"/>
</dbReference>
<keyword evidence="2" id="KW-1185">Reference proteome</keyword>
<dbReference type="Pfam" id="PF09905">
    <property type="entry name" value="VF530"/>
    <property type="match status" value="1"/>
</dbReference>
<reference evidence="1 2" key="1">
    <citation type="submission" date="2021-04" db="EMBL/GenBank/DDBJ databases">
        <title>The genome sequence of type strain Ideonella paludis KCTC 32238.</title>
        <authorList>
            <person name="Liu Y."/>
        </authorList>
    </citation>
    <scope>NUCLEOTIDE SEQUENCE [LARGE SCALE GENOMIC DNA]</scope>
    <source>
        <strain evidence="1 2">KCTC 32238</strain>
    </source>
</reference>
<gene>
    <name evidence="1" type="ORF">KAK11_12130</name>
</gene>
<organism evidence="1 2">
    <name type="scientific">Ideonella paludis</name>
    <dbReference type="NCBI Taxonomy" id="1233411"/>
    <lineage>
        <taxon>Bacteria</taxon>
        <taxon>Pseudomonadati</taxon>
        <taxon>Pseudomonadota</taxon>
        <taxon>Betaproteobacteria</taxon>
        <taxon>Burkholderiales</taxon>
        <taxon>Sphaerotilaceae</taxon>
        <taxon>Ideonella</taxon>
    </lineage>
</organism>
<dbReference type="InterPro" id="IPR036361">
    <property type="entry name" value="SAP_dom_sf"/>
</dbReference>
<protein>
    <submittedName>
        <fullName evidence="1">DUF2132 domain-containing protein</fullName>
    </submittedName>
</protein>
<dbReference type="Proteomes" id="UP000672097">
    <property type="component" value="Unassembled WGS sequence"/>
</dbReference>